<dbReference type="EMBL" id="JANPWB010000004">
    <property type="protein sequence ID" value="KAJ1195837.1"/>
    <property type="molecule type" value="Genomic_DNA"/>
</dbReference>
<accession>A0AAV7V4Z6</accession>
<organism evidence="2 3">
    <name type="scientific">Pleurodeles waltl</name>
    <name type="common">Iberian ribbed newt</name>
    <dbReference type="NCBI Taxonomy" id="8319"/>
    <lineage>
        <taxon>Eukaryota</taxon>
        <taxon>Metazoa</taxon>
        <taxon>Chordata</taxon>
        <taxon>Craniata</taxon>
        <taxon>Vertebrata</taxon>
        <taxon>Euteleostomi</taxon>
        <taxon>Amphibia</taxon>
        <taxon>Batrachia</taxon>
        <taxon>Caudata</taxon>
        <taxon>Salamandroidea</taxon>
        <taxon>Salamandridae</taxon>
        <taxon>Pleurodelinae</taxon>
        <taxon>Pleurodeles</taxon>
    </lineage>
</organism>
<protein>
    <submittedName>
        <fullName evidence="2">Uncharacterized protein</fullName>
    </submittedName>
</protein>
<feature type="region of interest" description="Disordered" evidence="1">
    <location>
        <begin position="1"/>
        <end position="25"/>
    </location>
</feature>
<evidence type="ECO:0000256" key="1">
    <source>
        <dbReference type="SAM" id="MobiDB-lite"/>
    </source>
</evidence>
<dbReference type="Proteomes" id="UP001066276">
    <property type="component" value="Chromosome 2_2"/>
</dbReference>
<evidence type="ECO:0000313" key="3">
    <source>
        <dbReference type="Proteomes" id="UP001066276"/>
    </source>
</evidence>
<evidence type="ECO:0000313" key="2">
    <source>
        <dbReference type="EMBL" id="KAJ1195837.1"/>
    </source>
</evidence>
<comment type="caution">
    <text evidence="2">The sequence shown here is derived from an EMBL/GenBank/DDBJ whole genome shotgun (WGS) entry which is preliminary data.</text>
</comment>
<reference evidence="2" key="1">
    <citation type="journal article" date="2022" name="bioRxiv">
        <title>Sequencing and chromosome-scale assembly of the giantPleurodeles waltlgenome.</title>
        <authorList>
            <person name="Brown T."/>
            <person name="Elewa A."/>
            <person name="Iarovenko S."/>
            <person name="Subramanian E."/>
            <person name="Araus A.J."/>
            <person name="Petzold A."/>
            <person name="Susuki M."/>
            <person name="Suzuki K.-i.T."/>
            <person name="Hayashi T."/>
            <person name="Toyoda A."/>
            <person name="Oliveira C."/>
            <person name="Osipova E."/>
            <person name="Leigh N.D."/>
            <person name="Simon A."/>
            <person name="Yun M.H."/>
        </authorList>
    </citation>
    <scope>NUCLEOTIDE SEQUENCE</scope>
    <source>
        <strain evidence="2">20211129_DDA</strain>
        <tissue evidence="2">Liver</tissue>
    </source>
</reference>
<proteinExistence type="predicted"/>
<gene>
    <name evidence="2" type="ORF">NDU88_005105</name>
</gene>
<keyword evidence="3" id="KW-1185">Reference proteome</keyword>
<dbReference type="AlphaFoldDB" id="A0AAV7V4Z6"/>
<sequence>MTVAQIGQDDASTPHELEAPSSLNPDALPFTVPTVIRLRDSLEDCDLYYDCTAVPAGVFPDRRNSGSCLEFVDLFPDDRVKPTHKQIKAASSLLRYSRAESSFF</sequence>
<name>A0AAV7V4Z6_PLEWA</name>